<evidence type="ECO:0000313" key="2">
    <source>
        <dbReference type="EMBL" id="MEU3785872.1"/>
    </source>
</evidence>
<dbReference type="Proteomes" id="UP001550739">
    <property type="component" value="Unassembled WGS sequence"/>
</dbReference>
<dbReference type="RefSeq" id="WP_361707643.1">
    <property type="nucleotide sequence ID" value="NZ_JBEZVE010000023.1"/>
</dbReference>
<comment type="caution">
    <text evidence="2">The sequence shown here is derived from an EMBL/GenBank/DDBJ whole genome shotgun (WGS) entry which is preliminary data.</text>
</comment>
<reference evidence="2 3" key="1">
    <citation type="submission" date="2024-06" db="EMBL/GenBank/DDBJ databases">
        <title>The Natural Products Discovery Center: Release of the First 8490 Sequenced Strains for Exploring Actinobacteria Biosynthetic Diversity.</title>
        <authorList>
            <person name="Kalkreuter E."/>
            <person name="Kautsar S.A."/>
            <person name="Yang D."/>
            <person name="Bader C.D."/>
            <person name="Teijaro C.N."/>
            <person name="Fluegel L."/>
            <person name="Davis C.M."/>
            <person name="Simpson J.R."/>
            <person name="Lauterbach L."/>
            <person name="Steele A.D."/>
            <person name="Gui C."/>
            <person name="Meng S."/>
            <person name="Li G."/>
            <person name="Viehrig K."/>
            <person name="Ye F."/>
            <person name="Su P."/>
            <person name="Kiefer A.F."/>
            <person name="Nichols A."/>
            <person name="Cepeda A.J."/>
            <person name="Yan W."/>
            <person name="Fan B."/>
            <person name="Jiang Y."/>
            <person name="Adhikari A."/>
            <person name="Zheng C.-J."/>
            <person name="Schuster L."/>
            <person name="Cowan T.M."/>
            <person name="Smanski M.J."/>
            <person name="Chevrette M.G."/>
            <person name="De Carvalho L.P.S."/>
            <person name="Shen B."/>
        </authorList>
    </citation>
    <scope>NUCLEOTIDE SEQUENCE [LARGE SCALE GENOMIC DNA]</scope>
    <source>
        <strain evidence="2 3">NPDC033843</strain>
    </source>
</reference>
<name>A0ABV2ZTI8_9ACTN</name>
<evidence type="ECO:0000256" key="1">
    <source>
        <dbReference type="SAM" id="MobiDB-lite"/>
    </source>
</evidence>
<gene>
    <name evidence="2" type="ORF">AB0E89_35925</name>
</gene>
<dbReference type="EMBL" id="JBEZVE010000023">
    <property type="protein sequence ID" value="MEU3785872.1"/>
    <property type="molecule type" value="Genomic_DNA"/>
</dbReference>
<protein>
    <recommendedName>
        <fullName evidence="4">Secreted protein</fullName>
    </recommendedName>
</protein>
<accession>A0ABV2ZTI8</accession>
<feature type="region of interest" description="Disordered" evidence="1">
    <location>
        <begin position="56"/>
        <end position="91"/>
    </location>
</feature>
<proteinExistence type="predicted"/>
<evidence type="ECO:0008006" key="4">
    <source>
        <dbReference type="Google" id="ProtNLM"/>
    </source>
</evidence>
<sequence>MRTLRSHSRSHAWLRVLVVLLALLIPGAPTELSAPPTAAAGTVEYDVLDTVLRPAPCAPRPAAPLRPAPLPAPAPGDPADRQLPAPPRPSYTLHTLRTVVLRC</sequence>
<feature type="compositionally biased region" description="Pro residues" evidence="1">
    <location>
        <begin position="56"/>
        <end position="76"/>
    </location>
</feature>
<evidence type="ECO:0000313" key="3">
    <source>
        <dbReference type="Proteomes" id="UP001550739"/>
    </source>
</evidence>
<keyword evidence="3" id="KW-1185">Reference proteome</keyword>
<organism evidence="2 3">
    <name type="scientific">Streptomyces sp. 900129855</name>
    <dbReference type="NCBI Taxonomy" id="3155129"/>
    <lineage>
        <taxon>Bacteria</taxon>
        <taxon>Bacillati</taxon>
        <taxon>Actinomycetota</taxon>
        <taxon>Actinomycetes</taxon>
        <taxon>Kitasatosporales</taxon>
        <taxon>Streptomycetaceae</taxon>
        <taxon>Streptomyces</taxon>
    </lineage>
</organism>